<keyword evidence="2" id="KW-1185">Reference proteome</keyword>
<dbReference type="RefSeq" id="WP_063498301.1">
    <property type="nucleotide sequence ID" value="NZ_CP014579.1"/>
</dbReference>
<sequence>MTVAITGAASGIGAETARLLSSRGASVIALDRNKPDFPVAQFVQIDLADPDSINAAAQQLPDTLTGLCNVAGVPGTVGSDRVARINYLGLRQLTEAVIPKMVKGGSIVNVASTAGQNWRERQKIHVDLGSTASFTDGLRWLESNPVSDAQAYPYFKEALIVWTMGRAVTLRRATGIRMNCVSPGPTDTPILNDFRTTLGSANVEDAIHRAGGVGRPEDIAPVIAFLLTTDSAWVVGANVLADGGLLASRILD</sequence>
<dbReference type="Pfam" id="PF13561">
    <property type="entry name" value="adh_short_C2"/>
    <property type="match status" value="1"/>
</dbReference>
<name>A0A160FQQ4_9BURK</name>
<dbReference type="Gene3D" id="3.40.50.720">
    <property type="entry name" value="NAD(P)-binding Rossmann-like Domain"/>
    <property type="match status" value="1"/>
</dbReference>
<dbReference type="EMBL" id="CP014579">
    <property type="protein sequence ID" value="ANB75004.1"/>
    <property type="molecule type" value="Genomic_DNA"/>
</dbReference>
<dbReference type="NCBIfam" id="NF009092">
    <property type="entry name" value="PRK12428.1"/>
    <property type="match status" value="1"/>
</dbReference>
<evidence type="ECO:0000313" key="1">
    <source>
        <dbReference type="EMBL" id="ANB75004.1"/>
    </source>
</evidence>
<accession>A0A160FQQ4</accession>
<dbReference type="PANTHER" id="PTHR43975:SF2">
    <property type="entry name" value="EG:BACR7A4.14 PROTEIN-RELATED"/>
    <property type="match status" value="1"/>
</dbReference>
<dbReference type="OrthoDB" id="5786478at2"/>
<dbReference type="STRING" id="1804984.AYM40_21480"/>
<evidence type="ECO:0000313" key="2">
    <source>
        <dbReference type="Proteomes" id="UP000076852"/>
    </source>
</evidence>
<dbReference type="InterPro" id="IPR002347">
    <property type="entry name" value="SDR_fam"/>
</dbReference>
<evidence type="ECO:0008006" key="3">
    <source>
        <dbReference type="Google" id="ProtNLM"/>
    </source>
</evidence>
<gene>
    <name evidence="1" type="ORF">AYM40_21480</name>
</gene>
<dbReference type="AlphaFoldDB" id="A0A160FQQ4"/>
<dbReference type="KEGG" id="buz:AYM40_21480"/>
<reference evidence="1 2" key="1">
    <citation type="journal article" date="2016" name="Gene">
        <title>PacBio SMRT assembly of a complex multi-replicon genome reveals chlorocatechol degradative operon in a region of genome plasticity.</title>
        <authorList>
            <person name="Ricker N."/>
            <person name="Shen S.Y."/>
            <person name="Goordial J."/>
            <person name="Jin S."/>
            <person name="Fulthorpe R.R."/>
        </authorList>
    </citation>
    <scope>NUCLEOTIDE SEQUENCE [LARGE SCALE GENOMIC DNA]</scope>
    <source>
        <strain evidence="1 2">OLGA172</strain>
    </source>
</reference>
<dbReference type="Pfam" id="PF00106">
    <property type="entry name" value="adh_short"/>
    <property type="match status" value="1"/>
</dbReference>
<dbReference type="Proteomes" id="UP000076852">
    <property type="component" value="Chromosome 2"/>
</dbReference>
<proteinExistence type="predicted"/>
<dbReference type="InterPro" id="IPR036291">
    <property type="entry name" value="NAD(P)-bd_dom_sf"/>
</dbReference>
<protein>
    <recommendedName>
        <fullName evidence="3">3-alpha-hydroxysteroid dehydrogenase</fullName>
    </recommendedName>
</protein>
<dbReference type="PANTHER" id="PTHR43975">
    <property type="entry name" value="ZGC:101858"/>
    <property type="match status" value="1"/>
</dbReference>
<dbReference type="PRINTS" id="PR00081">
    <property type="entry name" value="GDHRDH"/>
</dbReference>
<dbReference type="SUPFAM" id="SSF51735">
    <property type="entry name" value="NAD(P)-binding Rossmann-fold domains"/>
    <property type="match status" value="1"/>
</dbReference>
<organism evidence="1 2">
    <name type="scientific">Paraburkholderia phytofirmans OLGA172</name>
    <dbReference type="NCBI Taxonomy" id="1417228"/>
    <lineage>
        <taxon>Bacteria</taxon>
        <taxon>Pseudomonadati</taxon>
        <taxon>Pseudomonadota</taxon>
        <taxon>Betaproteobacteria</taxon>
        <taxon>Burkholderiales</taxon>
        <taxon>Burkholderiaceae</taxon>
        <taxon>Paraburkholderia</taxon>
    </lineage>
</organism>